<evidence type="ECO:0000313" key="2">
    <source>
        <dbReference type="Proteomes" id="UP000245911"/>
    </source>
</evidence>
<keyword evidence="2" id="KW-1185">Reference proteome</keyword>
<protein>
    <submittedName>
        <fullName evidence="1">Uncharacterized protein</fullName>
    </submittedName>
</protein>
<dbReference type="EMBL" id="QDKM01000003">
    <property type="protein sequence ID" value="PVH29069.1"/>
    <property type="molecule type" value="Genomic_DNA"/>
</dbReference>
<gene>
    <name evidence="1" type="ORF">DDE20_08560</name>
</gene>
<accession>A0A2T8HUE5</accession>
<proteinExistence type="predicted"/>
<sequence>MIARGLPLAQDLRRFTGLGARDCGGVAAGVRGLVSGGGCQGTPERGEKTDFQAAPETLAGWRG</sequence>
<name>A0A2T8HUE5_9RHOB</name>
<organism evidence="1 2">
    <name type="scientific">Pararhodobacter oceanensis</name>
    <dbReference type="NCBI Taxonomy" id="2172121"/>
    <lineage>
        <taxon>Bacteria</taxon>
        <taxon>Pseudomonadati</taxon>
        <taxon>Pseudomonadota</taxon>
        <taxon>Alphaproteobacteria</taxon>
        <taxon>Rhodobacterales</taxon>
        <taxon>Paracoccaceae</taxon>
        <taxon>Pararhodobacter</taxon>
    </lineage>
</organism>
<reference evidence="1 2" key="1">
    <citation type="submission" date="2018-04" db="EMBL/GenBank/DDBJ databases">
        <title>Pararhodobacter oceanense sp. nov., isolated from marine intertidal sediment.</title>
        <authorList>
            <person name="Wang X.-L."/>
            <person name="Du Z.-J."/>
        </authorList>
    </citation>
    <scope>NUCLEOTIDE SEQUENCE [LARGE SCALE GENOMIC DNA]</scope>
    <source>
        <strain evidence="1 2">AM505</strain>
    </source>
</reference>
<dbReference type="Proteomes" id="UP000245911">
    <property type="component" value="Unassembled WGS sequence"/>
</dbReference>
<evidence type="ECO:0000313" key="1">
    <source>
        <dbReference type="EMBL" id="PVH29069.1"/>
    </source>
</evidence>
<dbReference type="AlphaFoldDB" id="A0A2T8HUE5"/>
<comment type="caution">
    <text evidence="1">The sequence shown here is derived from an EMBL/GenBank/DDBJ whole genome shotgun (WGS) entry which is preliminary data.</text>
</comment>